<dbReference type="GO" id="GO:0000976">
    <property type="term" value="F:transcription cis-regulatory region binding"/>
    <property type="evidence" value="ECO:0007669"/>
    <property type="project" value="TreeGrafter"/>
</dbReference>
<dbReference type="AlphaFoldDB" id="A0A318K0E3"/>
<dbReference type="GO" id="GO:0003700">
    <property type="term" value="F:DNA-binding transcription factor activity"/>
    <property type="evidence" value="ECO:0007669"/>
    <property type="project" value="TreeGrafter"/>
</dbReference>
<dbReference type="Proteomes" id="UP000247569">
    <property type="component" value="Unassembled WGS sequence"/>
</dbReference>
<evidence type="ECO:0000259" key="3">
    <source>
        <dbReference type="PROSITE" id="PS50977"/>
    </source>
</evidence>
<comment type="caution">
    <text evidence="4">The sequence shown here is derived from an EMBL/GenBank/DDBJ whole genome shotgun (WGS) entry which is preliminary data.</text>
</comment>
<dbReference type="SUPFAM" id="SSF46689">
    <property type="entry name" value="Homeodomain-like"/>
    <property type="match status" value="1"/>
</dbReference>
<dbReference type="InterPro" id="IPR050109">
    <property type="entry name" value="HTH-type_TetR-like_transc_reg"/>
</dbReference>
<keyword evidence="5" id="KW-1185">Reference proteome</keyword>
<feature type="domain" description="HTH tetR-type" evidence="3">
    <location>
        <begin position="15"/>
        <end position="75"/>
    </location>
</feature>
<dbReference type="PANTHER" id="PTHR30055">
    <property type="entry name" value="HTH-TYPE TRANSCRIPTIONAL REGULATOR RUTR"/>
    <property type="match status" value="1"/>
</dbReference>
<keyword evidence="1 2" id="KW-0238">DNA-binding</keyword>
<evidence type="ECO:0000256" key="1">
    <source>
        <dbReference type="ARBA" id="ARBA00023125"/>
    </source>
</evidence>
<dbReference type="Pfam" id="PF00440">
    <property type="entry name" value="TetR_N"/>
    <property type="match status" value="1"/>
</dbReference>
<dbReference type="SUPFAM" id="SSF48498">
    <property type="entry name" value="Tetracyclin repressor-like, C-terminal domain"/>
    <property type="match status" value="1"/>
</dbReference>
<dbReference type="EMBL" id="QJKF01000006">
    <property type="protein sequence ID" value="PXX63268.1"/>
    <property type="molecule type" value="Genomic_DNA"/>
</dbReference>
<dbReference type="InterPro" id="IPR036271">
    <property type="entry name" value="Tet_transcr_reg_TetR-rel_C_sf"/>
</dbReference>
<name>A0A318K0E3_9NOCA</name>
<dbReference type="Gene3D" id="1.10.10.60">
    <property type="entry name" value="Homeodomain-like"/>
    <property type="match status" value="1"/>
</dbReference>
<proteinExistence type="predicted"/>
<reference evidence="4 5" key="1">
    <citation type="submission" date="2018-05" db="EMBL/GenBank/DDBJ databases">
        <title>Genomic Encyclopedia of Type Strains, Phase IV (KMG-IV): sequencing the most valuable type-strain genomes for metagenomic binning, comparative biology and taxonomic classification.</title>
        <authorList>
            <person name="Goeker M."/>
        </authorList>
    </citation>
    <scope>NUCLEOTIDE SEQUENCE [LARGE SCALE GENOMIC DNA]</scope>
    <source>
        <strain evidence="4 5">DSM 44704</strain>
    </source>
</reference>
<evidence type="ECO:0000313" key="5">
    <source>
        <dbReference type="Proteomes" id="UP000247569"/>
    </source>
</evidence>
<gene>
    <name evidence="4" type="ORF">DFR70_106328</name>
</gene>
<sequence>MSSTNVQDERTVVVMGNREALLAAARTCVYQRGFAATTARDIAAAAGVSLAAIGYHFGSKERLLTEAFTEATGQRMGQDLDERIRAAARGRSRAEAFAHTWNGVAELFARHRDGIVASAENLIRSHRCADRRHMATVHERAIAELTNLIDEVDPTLTKPQARAIGQLYFALLNGLALQWISDPDSPLPTGDELATAITALTSVTERGRATETETSGHRFGLR</sequence>
<dbReference type="PRINTS" id="PR00455">
    <property type="entry name" value="HTHTETR"/>
</dbReference>
<feature type="DNA-binding region" description="H-T-H motif" evidence="2">
    <location>
        <begin position="38"/>
        <end position="57"/>
    </location>
</feature>
<dbReference type="Gene3D" id="1.10.357.10">
    <property type="entry name" value="Tetracycline Repressor, domain 2"/>
    <property type="match status" value="1"/>
</dbReference>
<accession>A0A318K0E3</accession>
<dbReference type="PROSITE" id="PS50977">
    <property type="entry name" value="HTH_TETR_2"/>
    <property type="match status" value="1"/>
</dbReference>
<protein>
    <submittedName>
        <fullName evidence="4">TetR family transcriptional regulator</fullName>
    </submittedName>
</protein>
<dbReference type="PANTHER" id="PTHR30055:SF219">
    <property type="entry name" value="TRANSCRIPTIONAL REGULATORY PROTEIN"/>
    <property type="match status" value="1"/>
</dbReference>
<evidence type="ECO:0000313" key="4">
    <source>
        <dbReference type="EMBL" id="PXX63268.1"/>
    </source>
</evidence>
<dbReference type="InterPro" id="IPR009057">
    <property type="entry name" value="Homeodomain-like_sf"/>
</dbReference>
<organism evidence="4 5">
    <name type="scientific">Nocardia tenerifensis</name>
    <dbReference type="NCBI Taxonomy" id="228006"/>
    <lineage>
        <taxon>Bacteria</taxon>
        <taxon>Bacillati</taxon>
        <taxon>Actinomycetota</taxon>
        <taxon>Actinomycetes</taxon>
        <taxon>Mycobacteriales</taxon>
        <taxon>Nocardiaceae</taxon>
        <taxon>Nocardia</taxon>
    </lineage>
</organism>
<dbReference type="InterPro" id="IPR001647">
    <property type="entry name" value="HTH_TetR"/>
</dbReference>
<evidence type="ECO:0000256" key="2">
    <source>
        <dbReference type="PROSITE-ProRule" id="PRU00335"/>
    </source>
</evidence>